<accession>A0A9X3ISP8</accession>
<name>A0A9X3ISP8_9GAMM</name>
<dbReference type="Pfam" id="PF13476">
    <property type="entry name" value="AAA_23"/>
    <property type="match status" value="1"/>
</dbReference>
<dbReference type="InterPro" id="IPR027417">
    <property type="entry name" value="P-loop_NTPase"/>
</dbReference>
<dbReference type="InterPro" id="IPR038729">
    <property type="entry name" value="Rad50/SbcC_AAA"/>
</dbReference>
<evidence type="ECO:0000313" key="3">
    <source>
        <dbReference type="Proteomes" id="UP001150830"/>
    </source>
</evidence>
<dbReference type="RefSeq" id="WP_283174839.1">
    <property type="nucleotide sequence ID" value="NZ_JAPNOA010000056.1"/>
</dbReference>
<protein>
    <submittedName>
        <fullName evidence="2">AAA family ATPase</fullName>
    </submittedName>
</protein>
<feature type="domain" description="Rad50/SbcC-type AAA" evidence="1">
    <location>
        <begin position="5"/>
        <end position="197"/>
    </location>
</feature>
<sequence length="463" mass="52046">MKLERLNLENFRCFQRAELELDPQLTVLVAENGQGKSSVLDAIRIGLWSFVSCFDIARNAKADPANGISIADVRMVRMAHGNMARQLPATVSLTGDYGNGEISCWQRYRDKESRSSQTKDRGDARALKQWVADLQDKTRDPDLESQVNLPVFGYYGTGRLWAQKKLTEISKTKNDASDDDVGVRTFAYLNCLDPASSYKHFKEWFIGAFESLREEQIKGLEGQPNAEALTSAKDRVKVVQQAIDCFLRPSTGWHSLEYSVTHDRSLVLSHGDQGVLEVEQLSDGIRSMLAMIGDIAYRCIKLNPHLGVEAARKTEGVVLIDEVDMHLHPRWQQVVVGQLREAFPAIQFVVSTHSPQVLTTVAKRYIRVLAVNDGQISIAEPGFSPLAHESGDALAYIMATHTEPELALKGVVREYELLVRAGQESSPKAQTLWQQLEQEGYQFHESDLTTWRFLAERKKNREG</sequence>
<dbReference type="Proteomes" id="UP001150830">
    <property type="component" value="Unassembled WGS sequence"/>
</dbReference>
<reference evidence="2" key="1">
    <citation type="submission" date="2022-11" db="EMBL/GenBank/DDBJ databases">
        <title>Parathalassolutuus dongxingensis gen. nov., sp. nov., a novel member of family Oceanospirillaceae isolated from a coastal shrimp pond in Guangxi, China.</title>
        <authorList>
            <person name="Chen H."/>
        </authorList>
    </citation>
    <scope>NUCLEOTIDE SEQUENCE</scope>
    <source>
        <strain evidence="2">G-43</strain>
    </source>
</reference>
<dbReference type="EMBL" id="JAPNOA010000056">
    <property type="protein sequence ID" value="MCY0966637.1"/>
    <property type="molecule type" value="Genomic_DNA"/>
</dbReference>
<proteinExistence type="predicted"/>
<dbReference type="GO" id="GO:0016887">
    <property type="term" value="F:ATP hydrolysis activity"/>
    <property type="evidence" value="ECO:0007669"/>
    <property type="project" value="InterPro"/>
</dbReference>
<dbReference type="GO" id="GO:0000731">
    <property type="term" value="P:DNA synthesis involved in DNA repair"/>
    <property type="evidence" value="ECO:0007669"/>
    <property type="project" value="TreeGrafter"/>
</dbReference>
<dbReference type="GO" id="GO:0006302">
    <property type="term" value="P:double-strand break repair"/>
    <property type="evidence" value="ECO:0007669"/>
    <property type="project" value="InterPro"/>
</dbReference>
<dbReference type="Gene3D" id="3.40.50.300">
    <property type="entry name" value="P-loop containing nucleotide triphosphate hydrolases"/>
    <property type="match status" value="1"/>
</dbReference>
<evidence type="ECO:0000259" key="1">
    <source>
        <dbReference type="Pfam" id="PF13476"/>
    </source>
</evidence>
<dbReference type="AlphaFoldDB" id="A0A9X3ISP8"/>
<organism evidence="2 3">
    <name type="scientific">Parathalassolituus penaei</name>
    <dbReference type="NCBI Taxonomy" id="2997323"/>
    <lineage>
        <taxon>Bacteria</taxon>
        <taxon>Pseudomonadati</taxon>
        <taxon>Pseudomonadota</taxon>
        <taxon>Gammaproteobacteria</taxon>
        <taxon>Oceanospirillales</taxon>
        <taxon>Oceanospirillaceae</taxon>
        <taxon>Parathalassolituus</taxon>
    </lineage>
</organism>
<comment type="caution">
    <text evidence="2">The sequence shown here is derived from an EMBL/GenBank/DDBJ whole genome shotgun (WGS) entry which is preliminary data.</text>
</comment>
<dbReference type="PANTHER" id="PTHR32182">
    <property type="entry name" value="DNA REPLICATION AND REPAIR PROTEIN RECF"/>
    <property type="match status" value="1"/>
</dbReference>
<evidence type="ECO:0000313" key="2">
    <source>
        <dbReference type="EMBL" id="MCY0966637.1"/>
    </source>
</evidence>
<dbReference type="SUPFAM" id="SSF52540">
    <property type="entry name" value="P-loop containing nucleoside triphosphate hydrolases"/>
    <property type="match status" value="1"/>
</dbReference>
<keyword evidence="3" id="KW-1185">Reference proteome</keyword>
<gene>
    <name evidence="2" type="ORF">OUO13_15725</name>
</gene>
<dbReference type="PANTHER" id="PTHR32182:SF23">
    <property type="entry name" value="ATP BINDING PROTEIN"/>
    <property type="match status" value="1"/>
</dbReference>